<keyword evidence="5" id="KW-0326">Glycosidase</keyword>
<proteinExistence type="inferred from homology"/>
<dbReference type="EMBL" id="JBHSBL010000017">
    <property type="protein sequence ID" value="MFC4067064.1"/>
    <property type="molecule type" value="Genomic_DNA"/>
</dbReference>
<feature type="domain" description="Glycoside hydrolase family 20 catalytic" evidence="7">
    <location>
        <begin position="331"/>
        <end position="472"/>
    </location>
</feature>
<feature type="domain" description="Beta-hexosaminidase bacterial type N-terminal" evidence="8">
    <location>
        <begin position="35"/>
        <end position="151"/>
    </location>
</feature>
<dbReference type="InterPro" id="IPR015883">
    <property type="entry name" value="Glyco_hydro_20_cat"/>
</dbReference>
<evidence type="ECO:0000256" key="1">
    <source>
        <dbReference type="ARBA" id="ARBA00001231"/>
    </source>
</evidence>
<dbReference type="Pfam" id="PF00728">
    <property type="entry name" value="Glyco_hydro_20"/>
    <property type="match status" value="2"/>
</dbReference>
<accession>A0ABV8IS73</accession>
<evidence type="ECO:0000259" key="8">
    <source>
        <dbReference type="Pfam" id="PF02838"/>
    </source>
</evidence>
<feature type="domain" description="Glycoside hydrolase family 20 catalytic" evidence="7">
    <location>
        <begin position="155"/>
        <end position="323"/>
    </location>
</feature>
<evidence type="ECO:0000313" key="9">
    <source>
        <dbReference type="EMBL" id="MFC4067064.1"/>
    </source>
</evidence>
<dbReference type="SUPFAM" id="SSF51445">
    <property type="entry name" value="(Trans)glycosidases"/>
    <property type="match status" value="1"/>
</dbReference>
<dbReference type="InterPro" id="IPR015882">
    <property type="entry name" value="HEX_bac_N"/>
</dbReference>
<dbReference type="RefSeq" id="WP_378068018.1">
    <property type="nucleotide sequence ID" value="NZ_JBHSBL010000017.1"/>
</dbReference>
<comment type="catalytic activity">
    <reaction evidence="1">
        <text>Hydrolysis of terminal non-reducing N-acetyl-D-hexosamine residues in N-acetyl-beta-D-hexosaminides.</text>
        <dbReference type="EC" id="3.2.1.52"/>
    </reaction>
</comment>
<dbReference type="Gene3D" id="3.30.379.10">
    <property type="entry name" value="Chitobiase/beta-hexosaminidase domain 2-like"/>
    <property type="match status" value="1"/>
</dbReference>
<dbReference type="EC" id="3.2.1.52" evidence="3"/>
<feature type="chain" id="PRO_5046359438" description="beta-N-acetylhexosaminidase" evidence="6">
    <location>
        <begin position="24"/>
        <end position="508"/>
    </location>
</feature>
<sequence>MRLSRLVMTLVLALPLVATTASAASTSRMPITLTSVLPAVAEAVPSPGDDFRITGRTTVSAPDSVAGQLADALRPATGFDLPLVPAGGDIDLALEPGHGDEGYRLTVRKSGVDLRATAPAGLFNGVQTLRQLLPAAAEAGAPIIPGGTIDDRPRYAYRGTMLDLARHFHTPDEIRRYIDQISRFKINYLHLHLGDDQGWRIEIDAWPRLTTVGGGPGTGVGGDGGGFLTKDDYRGLVRYAAERFVTIVPEIDMPGHVNAAQVAYPELTCDGVAPRARTDMRVGYSTLCVRAEITYRFLDDVLRELAEMTPGPYLHIGGDETFATPHGSYLAFQRRLLPLVRKHGKIPYGWHEIGQSPAAGDARLQFWGRERNNPSVTSAVAAGAKVIMSPSEHTYLDMKYDNFTPGGLDWAGAIEVSTAYGWDPATQLGGIPESSVIGVEAPLWSETLRSLADIEFLAFPRLVAIAEIGWSPRATHDWDSFRARLGAYGPRWVRDGVRFHRSPEIRWS</sequence>
<keyword evidence="4" id="KW-0378">Hydrolase</keyword>
<evidence type="ECO:0000259" key="7">
    <source>
        <dbReference type="Pfam" id="PF00728"/>
    </source>
</evidence>
<evidence type="ECO:0000256" key="6">
    <source>
        <dbReference type="SAM" id="SignalP"/>
    </source>
</evidence>
<dbReference type="InterPro" id="IPR029018">
    <property type="entry name" value="Hex-like_dom2"/>
</dbReference>
<evidence type="ECO:0000256" key="5">
    <source>
        <dbReference type="ARBA" id="ARBA00023295"/>
    </source>
</evidence>
<evidence type="ECO:0000256" key="2">
    <source>
        <dbReference type="ARBA" id="ARBA00006285"/>
    </source>
</evidence>
<dbReference type="Pfam" id="PF02838">
    <property type="entry name" value="Glyco_hydro_20b"/>
    <property type="match status" value="1"/>
</dbReference>
<evidence type="ECO:0000256" key="3">
    <source>
        <dbReference type="ARBA" id="ARBA00012663"/>
    </source>
</evidence>
<dbReference type="Proteomes" id="UP001595867">
    <property type="component" value="Unassembled WGS sequence"/>
</dbReference>
<dbReference type="InterPro" id="IPR017853">
    <property type="entry name" value="GH"/>
</dbReference>
<dbReference type="InterPro" id="IPR025705">
    <property type="entry name" value="Beta_hexosaminidase_sua/sub"/>
</dbReference>
<dbReference type="PRINTS" id="PR00738">
    <property type="entry name" value="GLHYDRLASE20"/>
</dbReference>
<gene>
    <name evidence="9" type="ORF">ACFO0C_19190</name>
</gene>
<evidence type="ECO:0000256" key="4">
    <source>
        <dbReference type="ARBA" id="ARBA00022801"/>
    </source>
</evidence>
<keyword evidence="6" id="KW-0732">Signal</keyword>
<reference evidence="10" key="1">
    <citation type="journal article" date="2019" name="Int. J. Syst. Evol. Microbiol.">
        <title>The Global Catalogue of Microorganisms (GCM) 10K type strain sequencing project: providing services to taxonomists for standard genome sequencing and annotation.</title>
        <authorList>
            <consortium name="The Broad Institute Genomics Platform"/>
            <consortium name="The Broad Institute Genome Sequencing Center for Infectious Disease"/>
            <person name="Wu L."/>
            <person name="Ma J."/>
        </authorList>
    </citation>
    <scope>NUCLEOTIDE SEQUENCE [LARGE SCALE GENOMIC DNA]</scope>
    <source>
        <strain evidence="10">TBRC 5832</strain>
    </source>
</reference>
<keyword evidence="10" id="KW-1185">Reference proteome</keyword>
<comment type="caution">
    <text evidence="9">The sequence shown here is derived from an EMBL/GenBank/DDBJ whole genome shotgun (WGS) entry which is preliminary data.</text>
</comment>
<evidence type="ECO:0000313" key="10">
    <source>
        <dbReference type="Proteomes" id="UP001595867"/>
    </source>
</evidence>
<dbReference type="SUPFAM" id="SSF55545">
    <property type="entry name" value="beta-N-acetylhexosaminidase-like domain"/>
    <property type="match status" value="1"/>
</dbReference>
<feature type="signal peptide" evidence="6">
    <location>
        <begin position="1"/>
        <end position="23"/>
    </location>
</feature>
<dbReference type="PANTHER" id="PTHR22600:SF57">
    <property type="entry name" value="BETA-N-ACETYLHEXOSAMINIDASE"/>
    <property type="match status" value="1"/>
</dbReference>
<name>A0ABV8IS73_9ACTN</name>
<dbReference type="Gene3D" id="3.20.20.80">
    <property type="entry name" value="Glycosidases"/>
    <property type="match status" value="1"/>
</dbReference>
<dbReference type="PANTHER" id="PTHR22600">
    <property type="entry name" value="BETA-HEXOSAMINIDASE"/>
    <property type="match status" value="1"/>
</dbReference>
<organism evidence="9 10">
    <name type="scientific">Actinoplanes subglobosus</name>
    <dbReference type="NCBI Taxonomy" id="1547892"/>
    <lineage>
        <taxon>Bacteria</taxon>
        <taxon>Bacillati</taxon>
        <taxon>Actinomycetota</taxon>
        <taxon>Actinomycetes</taxon>
        <taxon>Micromonosporales</taxon>
        <taxon>Micromonosporaceae</taxon>
        <taxon>Actinoplanes</taxon>
    </lineage>
</organism>
<dbReference type="CDD" id="cd06568">
    <property type="entry name" value="GH20_SpHex_like"/>
    <property type="match status" value="1"/>
</dbReference>
<comment type="similarity">
    <text evidence="2">Belongs to the glycosyl hydrolase 20 family.</text>
</comment>
<protein>
    <recommendedName>
        <fullName evidence="3">beta-N-acetylhexosaminidase</fullName>
        <ecNumber evidence="3">3.2.1.52</ecNumber>
    </recommendedName>
</protein>